<accession>A0ABY3PDD8</accession>
<sequence>METCKHCGASLKKYTRMCPHCGHSRFEPISPSKPKSSFLFKGLGVLITLMIIAVIIALIILVIRLVHTDIQFDFSTKKSERTIPQTQTQHIDVLSSSFSTHYMNANHVEGYRNFKRNRSQSQIEQQFGKPEKTFSIDGQKVYQYGDISIAYNNDKRVNHVFITPTNVMTHDFIQVHQRPDTDYGHFWYYDKNRGNGYTIKVYVQDGYIQAIENIPQI</sequence>
<feature type="transmembrane region" description="Helical" evidence="1">
    <location>
        <begin position="38"/>
        <end position="63"/>
    </location>
</feature>
<dbReference type="Proteomes" id="UP001197626">
    <property type="component" value="Chromosome"/>
</dbReference>
<evidence type="ECO:0000256" key="1">
    <source>
        <dbReference type="SAM" id="Phobius"/>
    </source>
</evidence>
<evidence type="ECO:0000313" key="3">
    <source>
        <dbReference type="Proteomes" id="UP001197626"/>
    </source>
</evidence>
<gene>
    <name evidence="2" type="ORF">LN051_01140</name>
</gene>
<organism evidence="2 3">
    <name type="scientific">Staphylococcus ratti</name>
    <dbReference type="NCBI Taxonomy" id="2892440"/>
    <lineage>
        <taxon>Bacteria</taxon>
        <taxon>Bacillati</taxon>
        <taxon>Bacillota</taxon>
        <taxon>Bacilli</taxon>
        <taxon>Bacillales</taxon>
        <taxon>Staphylococcaceae</taxon>
        <taxon>Staphylococcus</taxon>
    </lineage>
</organism>
<keyword evidence="1" id="KW-0472">Membrane</keyword>
<dbReference type="EMBL" id="CP086654">
    <property type="protein sequence ID" value="UEX90308.1"/>
    <property type="molecule type" value="Genomic_DNA"/>
</dbReference>
<proteinExistence type="predicted"/>
<keyword evidence="3" id="KW-1185">Reference proteome</keyword>
<keyword evidence="1" id="KW-1133">Transmembrane helix</keyword>
<dbReference type="RefSeq" id="WP_229292804.1">
    <property type="nucleotide sequence ID" value="NZ_CP086654.1"/>
</dbReference>
<protein>
    <recommendedName>
        <fullName evidence="4">Zinc ribbon domain-containing protein</fullName>
    </recommendedName>
</protein>
<reference evidence="2 3" key="1">
    <citation type="journal article" date="2022" name="Pathogens">
        <title>Staphylococcus ratti sp. nov. Isolated from a Lab Rat.</title>
        <authorList>
            <person name="Kovarovic V."/>
            <person name="Sedlacek I."/>
            <person name="Petras P."/>
            <person name="Kralova S."/>
            <person name="Maslanova I."/>
            <person name="Svec P."/>
            <person name="Neumann-Schaal M."/>
            <person name="Botka T."/>
            <person name="Gelbicova T."/>
            <person name="Stankova E."/>
            <person name="Doskar J."/>
            <person name="Pantucek R."/>
        </authorList>
    </citation>
    <scope>NUCLEOTIDE SEQUENCE [LARGE SCALE GENOMIC DNA]</scope>
    <source>
        <strain evidence="2 3">CCM 9025</strain>
    </source>
</reference>
<evidence type="ECO:0000313" key="2">
    <source>
        <dbReference type="EMBL" id="UEX90308.1"/>
    </source>
</evidence>
<evidence type="ECO:0008006" key="4">
    <source>
        <dbReference type="Google" id="ProtNLM"/>
    </source>
</evidence>
<keyword evidence="1" id="KW-0812">Transmembrane</keyword>
<name>A0ABY3PDD8_9STAP</name>